<sequence length="137" mass="14212">MKKKLIVLSGFVLGLAPVAVLAQVAGTTGGTTNTGGQPVVCTSAAITDIQGILCKLNNIFGAVLPVLIGLGIIFFVWGVISYVVAGDEEAKTKGRDRMIYGVIGLAVIVGVWGLVAILNNSFGLNNKQIIDLPTVPY</sequence>
<dbReference type="EMBL" id="MFVK01000008">
    <property type="protein sequence ID" value="OGI99781.1"/>
    <property type="molecule type" value="Genomic_DNA"/>
</dbReference>
<keyword evidence="2" id="KW-0732">Signal</keyword>
<comment type="caution">
    <text evidence="3">The sequence shown here is derived from an EMBL/GenBank/DDBJ whole genome shotgun (WGS) entry which is preliminary data.</text>
</comment>
<dbReference type="Proteomes" id="UP000176479">
    <property type="component" value="Unassembled WGS sequence"/>
</dbReference>
<name>A0A1F6Y095_9BACT</name>
<dbReference type="InterPro" id="IPR043993">
    <property type="entry name" value="T4SS_pilin"/>
</dbReference>
<feature type="transmembrane region" description="Helical" evidence="1">
    <location>
        <begin position="97"/>
        <end position="118"/>
    </location>
</feature>
<keyword evidence="1" id="KW-0472">Membrane</keyword>
<feature type="transmembrane region" description="Helical" evidence="1">
    <location>
        <begin position="59"/>
        <end position="85"/>
    </location>
</feature>
<evidence type="ECO:0008006" key="5">
    <source>
        <dbReference type="Google" id="ProtNLM"/>
    </source>
</evidence>
<evidence type="ECO:0000313" key="4">
    <source>
        <dbReference type="Proteomes" id="UP000176479"/>
    </source>
</evidence>
<evidence type="ECO:0000256" key="1">
    <source>
        <dbReference type="SAM" id="Phobius"/>
    </source>
</evidence>
<feature type="chain" id="PRO_5009527490" description="DUF4190 domain-containing protein" evidence="2">
    <location>
        <begin position="23"/>
        <end position="137"/>
    </location>
</feature>
<evidence type="ECO:0000313" key="3">
    <source>
        <dbReference type="EMBL" id="OGI99781.1"/>
    </source>
</evidence>
<dbReference type="Pfam" id="PF18895">
    <property type="entry name" value="T4SS_pilin"/>
    <property type="match status" value="1"/>
</dbReference>
<proteinExistence type="predicted"/>
<keyword evidence="1" id="KW-1133">Transmembrane helix</keyword>
<accession>A0A1F6Y095</accession>
<dbReference type="AlphaFoldDB" id="A0A1F6Y095"/>
<organism evidence="3 4">
    <name type="scientific">Candidatus Nomurabacteria bacterium RIFCSPLOWO2_02_FULL_40_10</name>
    <dbReference type="NCBI Taxonomy" id="1801786"/>
    <lineage>
        <taxon>Bacteria</taxon>
        <taxon>Candidatus Nomuraibacteriota</taxon>
    </lineage>
</organism>
<protein>
    <recommendedName>
        <fullName evidence="5">DUF4190 domain-containing protein</fullName>
    </recommendedName>
</protein>
<keyword evidence="1" id="KW-0812">Transmembrane</keyword>
<evidence type="ECO:0000256" key="2">
    <source>
        <dbReference type="SAM" id="SignalP"/>
    </source>
</evidence>
<gene>
    <name evidence="3" type="ORF">A3H53_01000</name>
</gene>
<reference evidence="3 4" key="1">
    <citation type="journal article" date="2016" name="Nat. Commun.">
        <title>Thousands of microbial genomes shed light on interconnected biogeochemical processes in an aquifer system.</title>
        <authorList>
            <person name="Anantharaman K."/>
            <person name="Brown C.T."/>
            <person name="Hug L.A."/>
            <person name="Sharon I."/>
            <person name="Castelle C.J."/>
            <person name="Probst A.J."/>
            <person name="Thomas B.C."/>
            <person name="Singh A."/>
            <person name="Wilkins M.J."/>
            <person name="Karaoz U."/>
            <person name="Brodie E.L."/>
            <person name="Williams K.H."/>
            <person name="Hubbard S.S."/>
            <person name="Banfield J.F."/>
        </authorList>
    </citation>
    <scope>NUCLEOTIDE SEQUENCE [LARGE SCALE GENOMIC DNA]</scope>
</reference>
<feature type="signal peptide" evidence="2">
    <location>
        <begin position="1"/>
        <end position="22"/>
    </location>
</feature>